<evidence type="ECO:0000313" key="3">
    <source>
        <dbReference type="Proteomes" id="UP000706039"/>
    </source>
</evidence>
<sequence>MATTLPDPHPDAPLPEEPLRNPDEITPGQGDIDHPDSVPQEDPGSPAEAPDEITPDQGDTDAPDALPAEAPGTPGADPRLS</sequence>
<organism evidence="2 3">
    <name type="scientific">Sphingomonas colocasiae</name>
    <dbReference type="NCBI Taxonomy" id="1848973"/>
    <lineage>
        <taxon>Bacteria</taxon>
        <taxon>Pseudomonadati</taxon>
        <taxon>Pseudomonadota</taxon>
        <taxon>Alphaproteobacteria</taxon>
        <taxon>Sphingomonadales</taxon>
        <taxon>Sphingomonadaceae</taxon>
        <taxon>Sphingomonas</taxon>
    </lineage>
</organism>
<evidence type="ECO:0000313" key="2">
    <source>
        <dbReference type="EMBL" id="MBY8821129.1"/>
    </source>
</evidence>
<reference evidence="2 3" key="1">
    <citation type="submission" date="2021-08" db="EMBL/GenBank/DDBJ databases">
        <authorList>
            <person name="Tuo L."/>
        </authorList>
    </citation>
    <scope>NUCLEOTIDE SEQUENCE [LARGE SCALE GENOMIC DNA]</scope>
    <source>
        <strain evidence="2 3">JCM 31229</strain>
    </source>
</reference>
<evidence type="ECO:0008006" key="4">
    <source>
        <dbReference type="Google" id="ProtNLM"/>
    </source>
</evidence>
<dbReference type="EMBL" id="JAINVV010000001">
    <property type="protein sequence ID" value="MBY8821129.1"/>
    <property type="molecule type" value="Genomic_DNA"/>
</dbReference>
<accession>A0ABS7PM43</accession>
<protein>
    <recommendedName>
        <fullName evidence="4">Stereocilin</fullName>
    </recommendedName>
</protein>
<dbReference type="Proteomes" id="UP000706039">
    <property type="component" value="Unassembled WGS sequence"/>
</dbReference>
<dbReference type="RefSeq" id="WP_222988216.1">
    <property type="nucleotide sequence ID" value="NZ_JAINVV010000001.1"/>
</dbReference>
<evidence type="ECO:0000256" key="1">
    <source>
        <dbReference type="SAM" id="MobiDB-lite"/>
    </source>
</evidence>
<keyword evidence="3" id="KW-1185">Reference proteome</keyword>
<name>A0ABS7PM43_9SPHN</name>
<feature type="compositionally biased region" description="Acidic residues" evidence="1">
    <location>
        <begin position="49"/>
        <end position="62"/>
    </location>
</feature>
<proteinExistence type="predicted"/>
<gene>
    <name evidence="2" type="ORF">K7G82_02425</name>
</gene>
<comment type="caution">
    <text evidence="2">The sequence shown here is derived from an EMBL/GenBank/DDBJ whole genome shotgun (WGS) entry which is preliminary data.</text>
</comment>
<feature type="region of interest" description="Disordered" evidence="1">
    <location>
        <begin position="1"/>
        <end position="81"/>
    </location>
</feature>